<dbReference type="PANTHER" id="PTHR43130">
    <property type="entry name" value="ARAC-FAMILY TRANSCRIPTIONAL REGULATOR"/>
    <property type="match status" value="1"/>
</dbReference>
<name>A0A8H5HIK4_9AGAR</name>
<protein>
    <recommendedName>
        <fullName evidence="1">DJ-1/PfpI domain-containing protein</fullName>
    </recommendedName>
</protein>
<dbReference type="SUPFAM" id="SSF52317">
    <property type="entry name" value="Class I glutamine amidotransferase-like"/>
    <property type="match status" value="1"/>
</dbReference>
<dbReference type="InterPro" id="IPR002818">
    <property type="entry name" value="DJ-1/PfpI"/>
</dbReference>
<feature type="domain" description="DJ-1/PfpI" evidence="1">
    <location>
        <begin position="49"/>
        <end position="202"/>
    </location>
</feature>
<proteinExistence type="predicted"/>
<accession>A0A8H5HIK4</accession>
<keyword evidence="3" id="KW-1185">Reference proteome</keyword>
<evidence type="ECO:0000313" key="2">
    <source>
        <dbReference type="EMBL" id="KAF5383899.1"/>
    </source>
</evidence>
<dbReference type="Gene3D" id="3.40.50.880">
    <property type="match status" value="1"/>
</dbReference>
<organism evidence="2 3">
    <name type="scientific">Collybiopsis confluens</name>
    <dbReference type="NCBI Taxonomy" id="2823264"/>
    <lineage>
        <taxon>Eukaryota</taxon>
        <taxon>Fungi</taxon>
        <taxon>Dikarya</taxon>
        <taxon>Basidiomycota</taxon>
        <taxon>Agaricomycotina</taxon>
        <taxon>Agaricomycetes</taxon>
        <taxon>Agaricomycetidae</taxon>
        <taxon>Agaricales</taxon>
        <taxon>Marasmiineae</taxon>
        <taxon>Omphalotaceae</taxon>
        <taxon>Collybiopsis</taxon>
    </lineage>
</organism>
<dbReference type="Pfam" id="PF01965">
    <property type="entry name" value="DJ-1_PfpI"/>
    <property type="match status" value="1"/>
</dbReference>
<dbReference type="AlphaFoldDB" id="A0A8H5HIK4"/>
<sequence>MPSSLAAEKTYRLAVCFFPEMTVLDYQGPVELLGGFSTAERSQETSYLSQLKHAPKFAIDIEYLSHSAAPVVPFIGPTVLPTGTYEEAIKDGTQYDILLIPGGPTASPTHVHPSLLQFVKQQAPGVKHILTVCTGSWILAGTGLLEGKRATTNKMLYRLVEENTKDQNIEWVPRARYVINDDKKIWTASGVTAGMDLANAFLGYLAGPETAKQFGAVVEMSVKEEGDDEFAAVNGLV</sequence>
<evidence type="ECO:0000259" key="1">
    <source>
        <dbReference type="Pfam" id="PF01965"/>
    </source>
</evidence>
<comment type="caution">
    <text evidence="2">The sequence shown here is derived from an EMBL/GenBank/DDBJ whole genome shotgun (WGS) entry which is preliminary data.</text>
</comment>
<dbReference type="EMBL" id="JAACJN010000046">
    <property type="protein sequence ID" value="KAF5383899.1"/>
    <property type="molecule type" value="Genomic_DNA"/>
</dbReference>
<dbReference type="InterPro" id="IPR052158">
    <property type="entry name" value="INH-QAR"/>
</dbReference>
<dbReference type="InterPro" id="IPR029062">
    <property type="entry name" value="Class_I_gatase-like"/>
</dbReference>
<reference evidence="2 3" key="1">
    <citation type="journal article" date="2020" name="ISME J.">
        <title>Uncovering the hidden diversity of litter-decomposition mechanisms in mushroom-forming fungi.</title>
        <authorList>
            <person name="Floudas D."/>
            <person name="Bentzer J."/>
            <person name="Ahren D."/>
            <person name="Johansson T."/>
            <person name="Persson P."/>
            <person name="Tunlid A."/>
        </authorList>
    </citation>
    <scope>NUCLEOTIDE SEQUENCE [LARGE SCALE GENOMIC DNA]</scope>
    <source>
        <strain evidence="2 3">CBS 406.79</strain>
    </source>
</reference>
<dbReference type="PANTHER" id="PTHR43130:SF15">
    <property type="entry name" value="THIJ_PFPI FAMILY PROTEIN (AFU_ORTHOLOGUE AFUA_5G14240)"/>
    <property type="match status" value="1"/>
</dbReference>
<gene>
    <name evidence="2" type="ORF">D9757_007366</name>
</gene>
<dbReference type="OrthoDB" id="543156at2759"/>
<dbReference type="Proteomes" id="UP000518752">
    <property type="component" value="Unassembled WGS sequence"/>
</dbReference>
<evidence type="ECO:0000313" key="3">
    <source>
        <dbReference type="Proteomes" id="UP000518752"/>
    </source>
</evidence>
<dbReference type="CDD" id="cd03139">
    <property type="entry name" value="GATase1_PfpI_2"/>
    <property type="match status" value="1"/>
</dbReference>